<reference evidence="5" key="1">
    <citation type="submission" date="2021-02" db="EMBL/GenBank/DDBJ databases">
        <authorList>
            <person name="Nowell W R."/>
        </authorList>
    </citation>
    <scope>NUCLEOTIDE SEQUENCE</scope>
</reference>
<dbReference type="AlphaFoldDB" id="A0A8S2P035"/>
<dbReference type="PANTHER" id="PTHR45641:SF19">
    <property type="entry name" value="NEPHROCYSTIN-3"/>
    <property type="match status" value="1"/>
</dbReference>
<dbReference type="InterPro" id="IPR013105">
    <property type="entry name" value="TPR_2"/>
</dbReference>
<dbReference type="PANTHER" id="PTHR45641">
    <property type="entry name" value="TETRATRICOPEPTIDE REPEAT PROTEIN (AFU_ORTHOLOGUE AFUA_6G03870)"/>
    <property type="match status" value="1"/>
</dbReference>
<accession>A0A8S2P035</accession>
<protein>
    <submittedName>
        <fullName evidence="5">Uncharacterized protein</fullName>
    </submittedName>
</protein>
<proteinExistence type="predicted"/>
<dbReference type="Proteomes" id="UP000677228">
    <property type="component" value="Unassembled WGS sequence"/>
</dbReference>
<dbReference type="PROSITE" id="PS50005">
    <property type="entry name" value="TPR"/>
    <property type="match status" value="1"/>
</dbReference>
<keyword evidence="2 3" id="KW-0802">TPR repeat</keyword>
<comment type="caution">
    <text evidence="5">The sequence shown here is derived from an EMBL/GenBank/DDBJ whole genome shotgun (WGS) entry which is preliminary data.</text>
</comment>
<evidence type="ECO:0000313" key="4">
    <source>
        <dbReference type="EMBL" id="CAF1217845.1"/>
    </source>
</evidence>
<keyword evidence="1" id="KW-0677">Repeat</keyword>
<dbReference type="SUPFAM" id="SSF48452">
    <property type="entry name" value="TPR-like"/>
    <property type="match status" value="1"/>
</dbReference>
<evidence type="ECO:0000256" key="1">
    <source>
        <dbReference type="ARBA" id="ARBA00022737"/>
    </source>
</evidence>
<evidence type="ECO:0000313" key="5">
    <source>
        <dbReference type="EMBL" id="CAF4026138.1"/>
    </source>
</evidence>
<evidence type="ECO:0000256" key="2">
    <source>
        <dbReference type="ARBA" id="ARBA00022803"/>
    </source>
</evidence>
<sequence length="660" mass="77462">MIYPYRYIIADIYKQIHDSSVHIGNRYNLYKGQQIQIEELEHLKSNIGKLLCITTFMSVTSSGDSACKNINNDESVEQLPSKIWYIKLQLTDKEIDDSKILLDLFKNDFGDKITFLTCGMFWAKVNKCEKALDYYNKLLENSLLPNNQKITVLNNLALIYEQEKRFETSRDYFTRALELTEHSTPSPDLNITIETNDVILKQAIANDSTFFTVCYNLGCSIYEQVEHDKQQKNEEQNTLDVKERYRNALEKFQQAFELIKSSNQNVYETIKIANLCDNIGCIHYRLEHYDKALDFFQQALNEGLQLSSANQWIIVEDYLHNISLVVRRQKNTEKRTTGQNITTLLENYKFDQDFGVIGLNTFFKTDDEFCLKLKRIFTNLAKVDEPCDAINHFTQNSKKLLYFVCIVSHLDEHFIPSIHGESIIHHMYVYCRNSQEQQQWIDKNHKKIKNKIFLNQNLLIKELRQFIFDAKQIRGKTNCQKRYHYHQHHQHHLHILNKVKYQESMKGQGIICLNGFVSASVNPNVADMFNHKDGSASTNSNYERILFLLNIANDKNQTTKPYACLDTVTKSIKEDEKSDMWLVELDLINEENNECCIGIKQYLKEKFEDKTTINTLGNFLSEIDEYEKADRYYHVLLEELPLNHDDRSAIYMNIGLLYYK</sequence>
<gene>
    <name evidence="4" type="ORF">OVA965_LOCUS24769</name>
    <name evidence="5" type="ORF">TMI583_LOCUS25490</name>
</gene>
<dbReference type="SMART" id="SM00028">
    <property type="entry name" value="TPR"/>
    <property type="match status" value="2"/>
</dbReference>
<organism evidence="5 6">
    <name type="scientific">Didymodactylos carnosus</name>
    <dbReference type="NCBI Taxonomy" id="1234261"/>
    <lineage>
        <taxon>Eukaryota</taxon>
        <taxon>Metazoa</taxon>
        <taxon>Spiralia</taxon>
        <taxon>Gnathifera</taxon>
        <taxon>Rotifera</taxon>
        <taxon>Eurotatoria</taxon>
        <taxon>Bdelloidea</taxon>
        <taxon>Philodinida</taxon>
        <taxon>Philodinidae</taxon>
        <taxon>Didymodactylos</taxon>
    </lineage>
</organism>
<evidence type="ECO:0000256" key="3">
    <source>
        <dbReference type="PROSITE-ProRule" id="PRU00339"/>
    </source>
</evidence>
<dbReference type="Proteomes" id="UP000682733">
    <property type="component" value="Unassembled WGS sequence"/>
</dbReference>
<dbReference type="Pfam" id="PF07719">
    <property type="entry name" value="TPR_2"/>
    <property type="match status" value="1"/>
</dbReference>
<dbReference type="Gene3D" id="1.25.40.10">
    <property type="entry name" value="Tetratricopeptide repeat domain"/>
    <property type="match status" value="2"/>
</dbReference>
<feature type="repeat" description="TPR" evidence="3">
    <location>
        <begin position="150"/>
        <end position="183"/>
    </location>
</feature>
<dbReference type="InterPro" id="IPR019734">
    <property type="entry name" value="TPR_rpt"/>
</dbReference>
<dbReference type="EMBL" id="CAJOBA010036607">
    <property type="protein sequence ID" value="CAF4026138.1"/>
    <property type="molecule type" value="Genomic_DNA"/>
</dbReference>
<dbReference type="InterPro" id="IPR011990">
    <property type="entry name" value="TPR-like_helical_dom_sf"/>
</dbReference>
<name>A0A8S2P035_9BILA</name>
<dbReference type="Pfam" id="PF13181">
    <property type="entry name" value="TPR_8"/>
    <property type="match status" value="1"/>
</dbReference>
<dbReference type="EMBL" id="CAJNOK010015073">
    <property type="protein sequence ID" value="CAF1217845.1"/>
    <property type="molecule type" value="Genomic_DNA"/>
</dbReference>
<evidence type="ECO:0000313" key="6">
    <source>
        <dbReference type="Proteomes" id="UP000682733"/>
    </source>
</evidence>